<dbReference type="PANTHER" id="PTHR43048">
    <property type="entry name" value="METHYLMALONYL-COA EPIMERASE"/>
    <property type="match status" value="1"/>
</dbReference>
<dbReference type="GO" id="GO:0004462">
    <property type="term" value="F:lactoylglutathione lyase activity"/>
    <property type="evidence" value="ECO:0007669"/>
    <property type="project" value="UniProtKB-EC"/>
</dbReference>
<dbReference type="STRING" id="270498.CHK_0998"/>
<dbReference type="RefSeq" id="WP_200896519.1">
    <property type="nucleotide sequence ID" value="NZ_LAYJ01000076.1"/>
</dbReference>
<protein>
    <submittedName>
        <fullName evidence="3">Lactoylglutathione lyase</fullName>
        <ecNumber evidence="3">4.4.1.5</ecNumber>
    </submittedName>
</protein>
<dbReference type="Proteomes" id="UP000034076">
    <property type="component" value="Unassembled WGS sequence"/>
</dbReference>
<dbReference type="GO" id="GO:0004493">
    <property type="term" value="F:methylmalonyl-CoA epimerase activity"/>
    <property type="evidence" value="ECO:0007669"/>
    <property type="project" value="TreeGrafter"/>
</dbReference>
<evidence type="ECO:0000313" key="3">
    <source>
        <dbReference type="EMBL" id="KKI51506.1"/>
    </source>
</evidence>
<dbReference type="InterPro" id="IPR051785">
    <property type="entry name" value="MMCE/EMCE_epimerase"/>
</dbReference>
<evidence type="ECO:0000259" key="2">
    <source>
        <dbReference type="PROSITE" id="PS51819"/>
    </source>
</evidence>
<dbReference type="GO" id="GO:0046872">
    <property type="term" value="F:metal ion binding"/>
    <property type="evidence" value="ECO:0007669"/>
    <property type="project" value="UniProtKB-KW"/>
</dbReference>
<keyword evidence="3" id="KW-0456">Lyase</keyword>
<dbReference type="GO" id="GO:0046491">
    <property type="term" value="P:L-methylmalonyl-CoA metabolic process"/>
    <property type="evidence" value="ECO:0007669"/>
    <property type="project" value="TreeGrafter"/>
</dbReference>
<dbReference type="EC" id="4.4.1.5" evidence="3"/>
<organism evidence="3 4">
    <name type="scientific">Christensenella hongkongensis</name>
    <dbReference type="NCBI Taxonomy" id="270498"/>
    <lineage>
        <taxon>Bacteria</taxon>
        <taxon>Bacillati</taxon>
        <taxon>Bacillota</taxon>
        <taxon>Clostridia</taxon>
        <taxon>Christensenellales</taxon>
        <taxon>Christensenellaceae</taxon>
        <taxon>Christensenella</taxon>
    </lineage>
</organism>
<evidence type="ECO:0000313" key="4">
    <source>
        <dbReference type="Proteomes" id="UP000034076"/>
    </source>
</evidence>
<keyword evidence="1" id="KW-0479">Metal-binding</keyword>
<evidence type="ECO:0000256" key="1">
    <source>
        <dbReference type="ARBA" id="ARBA00022723"/>
    </source>
</evidence>
<name>A0A0M2NKM7_9FIRM</name>
<dbReference type="EMBL" id="LAYJ01000076">
    <property type="protein sequence ID" value="KKI51506.1"/>
    <property type="molecule type" value="Genomic_DNA"/>
</dbReference>
<keyword evidence="4" id="KW-1185">Reference proteome</keyword>
<dbReference type="InterPro" id="IPR029068">
    <property type="entry name" value="Glyas_Bleomycin-R_OHBP_Dase"/>
</dbReference>
<accession>A0A0M2NKM7</accession>
<dbReference type="InterPro" id="IPR004360">
    <property type="entry name" value="Glyas_Fos-R_dOase_dom"/>
</dbReference>
<dbReference type="SUPFAM" id="SSF54593">
    <property type="entry name" value="Glyoxalase/Bleomycin resistance protein/Dihydroxybiphenyl dioxygenase"/>
    <property type="match status" value="1"/>
</dbReference>
<comment type="caution">
    <text evidence="3">The sequence shown here is derived from an EMBL/GenBank/DDBJ whole genome shotgun (WGS) entry which is preliminary data.</text>
</comment>
<feature type="domain" description="VOC" evidence="2">
    <location>
        <begin position="4"/>
        <end position="117"/>
    </location>
</feature>
<dbReference type="Gene3D" id="3.10.180.10">
    <property type="entry name" value="2,3-Dihydroxybiphenyl 1,2-Dioxygenase, domain 1"/>
    <property type="match status" value="1"/>
</dbReference>
<proteinExistence type="predicted"/>
<dbReference type="PANTHER" id="PTHR43048:SF5">
    <property type="entry name" value="BLR5325 PROTEIN"/>
    <property type="match status" value="1"/>
</dbReference>
<dbReference type="InterPro" id="IPR037523">
    <property type="entry name" value="VOC_core"/>
</dbReference>
<dbReference type="Pfam" id="PF00903">
    <property type="entry name" value="Glyoxalase"/>
    <property type="match status" value="1"/>
</dbReference>
<dbReference type="PROSITE" id="PS51819">
    <property type="entry name" value="VOC"/>
    <property type="match status" value="1"/>
</dbReference>
<gene>
    <name evidence="3" type="ORF">CHK_0998</name>
</gene>
<reference evidence="3 4" key="1">
    <citation type="submission" date="2015-04" db="EMBL/GenBank/DDBJ databases">
        <title>Draft genome sequence of bacteremic isolate Catabacter hongkongensis type strain HKU16T.</title>
        <authorList>
            <person name="Lau S.K."/>
            <person name="Teng J.L."/>
            <person name="Huang Y."/>
            <person name="Curreem S.O."/>
            <person name="Tsui S.K."/>
            <person name="Woo P.C."/>
        </authorList>
    </citation>
    <scope>NUCLEOTIDE SEQUENCE [LARGE SCALE GENOMIC DNA]</scope>
    <source>
        <strain evidence="3 4">HKU16</strain>
    </source>
</reference>
<sequence length="119" mass="13277">MDIEIKYTTMIVKDMDESVGFYRDIMGFEVDSQYNPPPGGRITLMRGKGDAMVELIENSAYETGLYSVGMNVDDLPQTLDELRNRGVTVTMEPVRTLVGSMAFIADPNGVRIALIQHDK</sequence>
<dbReference type="AlphaFoldDB" id="A0A0M2NKM7"/>